<keyword evidence="3" id="KW-1185">Reference proteome</keyword>
<dbReference type="InterPro" id="IPR000157">
    <property type="entry name" value="TIR_dom"/>
</dbReference>
<evidence type="ECO:0000259" key="1">
    <source>
        <dbReference type="PROSITE" id="PS50104"/>
    </source>
</evidence>
<dbReference type="SMART" id="SM00255">
    <property type="entry name" value="TIR"/>
    <property type="match status" value="1"/>
</dbReference>
<name>A0A3S9W8D8_9MICO</name>
<gene>
    <name evidence="2" type="ORF">CVS47_00865</name>
</gene>
<evidence type="ECO:0000313" key="2">
    <source>
        <dbReference type="EMBL" id="AZS36264.1"/>
    </source>
</evidence>
<dbReference type="EMBL" id="CP031423">
    <property type="protein sequence ID" value="AZS36264.1"/>
    <property type="molecule type" value="Genomic_DNA"/>
</dbReference>
<dbReference type="GO" id="GO:0007165">
    <property type="term" value="P:signal transduction"/>
    <property type="evidence" value="ECO:0007669"/>
    <property type="project" value="InterPro"/>
</dbReference>
<sequence>MEGAKEYEVALSFAGSERAYAAAVAEALRVAGVRTFYDEYEDEAVRLWGLDLAEEFHRIYSEASSVVVMFVSSEYRDRMWTRHERRSAIERALRERREYILPVQFDATQLPGISANIGYLASSAVTPEQLAERIQQKIVAIGGRIPARSGATSGWLADGANRVPGTTTVQVLDARESPIVGAQVALVRANETASFASTDTGGTASIMLPGREMVTAWIAHPDFRAGVVDSHDSASDLTVRLIQKPGYSSHIFETSTGYLPDFEGRLNPISDGARRYFYGDNIAANGTAANPALVELDVPLAVEDRQGRRRLLTFRGLTGHQSLLEVATHSA</sequence>
<feature type="domain" description="TIR" evidence="1">
    <location>
        <begin position="5"/>
        <end position="138"/>
    </location>
</feature>
<dbReference type="SUPFAM" id="SSF52200">
    <property type="entry name" value="Toll/Interleukin receptor TIR domain"/>
    <property type="match status" value="1"/>
</dbReference>
<dbReference type="Proteomes" id="UP000276888">
    <property type="component" value="Chromosome"/>
</dbReference>
<dbReference type="AlphaFoldDB" id="A0A3S9W8D8"/>
<protein>
    <recommendedName>
        <fullName evidence="1">TIR domain-containing protein</fullName>
    </recommendedName>
</protein>
<dbReference type="OrthoDB" id="3838036at2"/>
<dbReference type="Gene3D" id="3.40.50.10140">
    <property type="entry name" value="Toll/interleukin-1 receptor homology (TIR) domain"/>
    <property type="match status" value="1"/>
</dbReference>
<dbReference type="PROSITE" id="PS50104">
    <property type="entry name" value="TIR"/>
    <property type="match status" value="1"/>
</dbReference>
<organism evidence="2 3">
    <name type="scientific">Microbacterium lemovicicum</name>
    <dbReference type="NCBI Taxonomy" id="1072463"/>
    <lineage>
        <taxon>Bacteria</taxon>
        <taxon>Bacillati</taxon>
        <taxon>Actinomycetota</taxon>
        <taxon>Actinomycetes</taxon>
        <taxon>Micrococcales</taxon>
        <taxon>Microbacteriaceae</taxon>
        <taxon>Microbacterium</taxon>
    </lineage>
</organism>
<dbReference type="Pfam" id="PF13676">
    <property type="entry name" value="TIR_2"/>
    <property type="match status" value="1"/>
</dbReference>
<reference evidence="2 3" key="1">
    <citation type="submission" date="2018-08" db="EMBL/GenBank/DDBJ databases">
        <title>Microbacterium lemovicicum sp. nov., a bacterium isolated from a natural uranium-rich soil.</title>
        <authorList>
            <person name="ORTET P."/>
        </authorList>
    </citation>
    <scope>NUCLEOTIDE SEQUENCE [LARGE SCALE GENOMIC DNA]</scope>
    <source>
        <strain evidence="2 3">Viu22</strain>
    </source>
</reference>
<dbReference type="InterPro" id="IPR035897">
    <property type="entry name" value="Toll_tir_struct_dom_sf"/>
</dbReference>
<evidence type="ECO:0000313" key="3">
    <source>
        <dbReference type="Proteomes" id="UP000276888"/>
    </source>
</evidence>
<dbReference type="RefSeq" id="WP_127094981.1">
    <property type="nucleotide sequence ID" value="NZ_CP031423.1"/>
</dbReference>
<proteinExistence type="predicted"/>
<accession>A0A3S9W8D8</accession>
<dbReference type="KEGG" id="mlv:CVS47_00865"/>